<comment type="caution">
    <text evidence="2">The sequence shown here is derived from an EMBL/GenBank/DDBJ whole genome shotgun (WGS) entry which is preliminary data.</text>
</comment>
<dbReference type="EMBL" id="JARGYT010000009">
    <property type="protein sequence ID" value="MDZ5761912.1"/>
    <property type="molecule type" value="Genomic_DNA"/>
</dbReference>
<evidence type="ECO:0000256" key="1">
    <source>
        <dbReference type="SAM" id="Phobius"/>
    </source>
</evidence>
<name>A0ABU5L706_9RICK</name>
<dbReference type="Proteomes" id="UP001293791">
    <property type="component" value="Unassembled WGS sequence"/>
</dbReference>
<dbReference type="RefSeq" id="WP_322497409.1">
    <property type="nucleotide sequence ID" value="NZ_JARGYT010000009.1"/>
</dbReference>
<evidence type="ECO:0000313" key="3">
    <source>
        <dbReference type="Proteomes" id="UP001293791"/>
    </source>
</evidence>
<feature type="transmembrane region" description="Helical" evidence="1">
    <location>
        <begin position="39"/>
        <end position="59"/>
    </location>
</feature>
<feature type="transmembrane region" description="Helical" evidence="1">
    <location>
        <begin position="112"/>
        <end position="136"/>
    </location>
</feature>
<sequence length="176" mass="19485">MTIFRPILEGAFIGSGFGTSMCIFGYYFTGEPSKNPMALVSILAFLGVICKSVTQPIFHSLYYNVKYDDSGWLWQSATNALLQAFQISLPFGAIVITALAGEDRTTITDDCILFSTCIPGALAGALLLECVIKPYINCMQDKFKKNIAQVDDHKEAEYQLLEHPIEQGDDTSWLHV</sequence>
<evidence type="ECO:0008006" key="4">
    <source>
        <dbReference type="Google" id="ProtNLM"/>
    </source>
</evidence>
<evidence type="ECO:0000313" key="2">
    <source>
        <dbReference type="EMBL" id="MDZ5761912.1"/>
    </source>
</evidence>
<keyword evidence="1" id="KW-0812">Transmembrane</keyword>
<gene>
    <name evidence="2" type="ORF">Cyrtocomes_00272</name>
</gene>
<proteinExistence type="predicted"/>
<feature type="transmembrane region" description="Helical" evidence="1">
    <location>
        <begin position="80"/>
        <end position="100"/>
    </location>
</feature>
<organism evidence="2 3">
    <name type="scientific">Candidatus Cyrtobacter comes</name>
    <dbReference type="NCBI Taxonomy" id="675776"/>
    <lineage>
        <taxon>Bacteria</taxon>
        <taxon>Pseudomonadati</taxon>
        <taxon>Pseudomonadota</taxon>
        <taxon>Alphaproteobacteria</taxon>
        <taxon>Rickettsiales</taxon>
        <taxon>Candidatus Midichloriaceae</taxon>
        <taxon>Candidatus Cyrtobacter</taxon>
    </lineage>
</organism>
<keyword evidence="1" id="KW-0472">Membrane</keyword>
<keyword evidence="1" id="KW-1133">Transmembrane helix</keyword>
<reference evidence="2 3" key="1">
    <citation type="submission" date="2023-02" db="EMBL/GenBank/DDBJ databases">
        <title>Host association and intracellularity evolved multiple times independently in the Rickettsiales.</title>
        <authorList>
            <person name="Castelli M."/>
            <person name="Nardi T."/>
            <person name="Gammuto L."/>
            <person name="Bellinzona G."/>
            <person name="Sabaneyeva E."/>
            <person name="Potekhin A."/>
            <person name="Serra V."/>
            <person name="Petroni G."/>
            <person name="Sassera D."/>
        </authorList>
    </citation>
    <scope>NUCLEOTIDE SEQUENCE [LARGE SCALE GENOMIC DNA]</scope>
    <source>
        <strain evidence="2 3">BOD18</strain>
    </source>
</reference>
<feature type="transmembrane region" description="Helical" evidence="1">
    <location>
        <begin position="7"/>
        <end position="27"/>
    </location>
</feature>
<protein>
    <recommendedName>
        <fullName evidence="4">Cation/H+ exchanger domain-containing protein</fullName>
    </recommendedName>
</protein>
<keyword evidence="3" id="KW-1185">Reference proteome</keyword>
<accession>A0ABU5L706</accession>